<gene>
    <name evidence="1" type="ORF">H1P_4860002</name>
</gene>
<proteinExistence type="predicted"/>
<keyword evidence="2" id="KW-1185">Reference proteome</keyword>
<dbReference type="Proteomes" id="UP000320055">
    <property type="component" value="Unassembled WGS sequence"/>
</dbReference>
<dbReference type="AlphaFoldDB" id="A0A563VZ56"/>
<dbReference type="EMBL" id="CAACVJ010000430">
    <property type="protein sequence ID" value="VEP16706.1"/>
    <property type="molecule type" value="Genomic_DNA"/>
</dbReference>
<accession>A0A563VZ56</accession>
<evidence type="ECO:0000313" key="1">
    <source>
        <dbReference type="EMBL" id="VEP16706.1"/>
    </source>
</evidence>
<sequence>MFTYNSLPIKVTSECNYRVFFLVRWRSESLTGAIKLDLSIELTSGVYTKKTDDYKVTFSVIAC</sequence>
<evidence type="ECO:0000313" key="2">
    <source>
        <dbReference type="Proteomes" id="UP000320055"/>
    </source>
</evidence>
<reference evidence="1 2" key="1">
    <citation type="submission" date="2019-01" db="EMBL/GenBank/DDBJ databases">
        <authorList>
            <person name="Brito A."/>
        </authorList>
    </citation>
    <scope>NUCLEOTIDE SEQUENCE [LARGE SCALE GENOMIC DNA]</scope>
    <source>
        <strain evidence="1">1</strain>
    </source>
</reference>
<name>A0A563VZ56_9CYAN</name>
<protein>
    <submittedName>
        <fullName evidence="1">Uncharacterized protein</fullName>
    </submittedName>
</protein>
<organism evidence="1 2">
    <name type="scientific">Hyella patelloides LEGE 07179</name>
    <dbReference type="NCBI Taxonomy" id="945734"/>
    <lineage>
        <taxon>Bacteria</taxon>
        <taxon>Bacillati</taxon>
        <taxon>Cyanobacteriota</taxon>
        <taxon>Cyanophyceae</taxon>
        <taxon>Pleurocapsales</taxon>
        <taxon>Hyellaceae</taxon>
        <taxon>Hyella</taxon>
    </lineage>
</organism>